<feature type="domain" description="LysM" evidence="3">
    <location>
        <begin position="198"/>
        <end position="244"/>
    </location>
</feature>
<keyword evidence="5" id="KW-1185">Reference proteome</keyword>
<dbReference type="Gene3D" id="3.10.350.10">
    <property type="entry name" value="LysM domain"/>
    <property type="match status" value="5"/>
</dbReference>
<dbReference type="SUPFAM" id="SSF54106">
    <property type="entry name" value="LysM domain"/>
    <property type="match status" value="1"/>
</dbReference>
<feature type="domain" description="LysM" evidence="3">
    <location>
        <begin position="463"/>
        <end position="510"/>
    </location>
</feature>
<dbReference type="Pfam" id="PF01476">
    <property type="entry name" value="LysM"/>
    <property type="match status" value="2"/>
</dbReference>
<organism evidence="4 5">
    <name type="scientific">Penicillium brasilianum</name>
    <dbReference type="NCBI Taxonomy" id="104259"/>
    <lineage>
        <taxon>Eukaryota</taxon>
        <taxon>Fungi</taxon>
        <taxon>Dikarya</taxon>
        <taxon>Ascomycota</taxon>
        <taxon>Pezizomycotina</taxon>
        <taxon>Eurotiomycetes</taxon>
        <taxon>Eurotiomycetidae</taxon>
        <taxon>Eurotiales</taxon>
        <taxon>Aspergillaceae</taxon>
        <taxon>Penicillium</taxon>
    </lineage>
</organism>
<dbReference type="Proteomes" id="UP000042958">
    <property type="component" value="Unassembled WGS sequence"/>
</dbReference>
<protein>
    <recommendedName>
        <fullName evidence="3">LysM domain-containing protein</fullName>
    </recommendedName>
</protein>
<dbReference type="SMART" id="SM00257">
    <property type="entry name" value="LysM"/>
    <property type="match status" value="3"/>
</dbReference>
<dbReference type="InterPro" id="IPR052210">
    <property type="entry name" value="LysM1-like"/>
</dbReference>
<dbReference type="InterPro" id="IPR036779">
    <property type="entry name" value="LysM_dom_sf"/>
</dbReference>
<dbReference type="AlphaFoldDB" id="A0A0F7U3H0"/>
<proteinExistence type="predicted"/>
<feature type="domain" description="LysM" evidence="3">
    <location>
        <begin position="370"/>
        <end position="416"/>
    </location>
</feature>
<dbReference type="InterPro" id="IPR018392">
    <property type="entry name" value="LysM"/>
</dbReference>
<evidence type="ECO:0000313" key="5">
    <source>
        <dbReference type="Proteomes" id="UP000042958"/>
    </source>
</evidence>
<dbReference type="GO" id="GO:0008061">
    <property type="term" value="F:chitin binding"/>
    <property type="evidence" value="ECO:0007669"/>
    <property type="project" value="UniProtKB-KW"/>
</dbReference>
<dbReference type="PANTHER" id="PTHR34997">
    <property type="entry name" value="AM15"/>
    <property type="match status" value="1"/>
</dbReference>
<evidence type="ECO:0000256" key="2">
    <source>
        <dbReference type="ARBA" id="ARBA00023026"/>
    </source>
</evidence>
<feature type="domain" description="LysM" evidence="3">
    <location>
        <begin position="108"/>
        <end position="156"/>
    </location>
</feature>
<evidence type="ECO:0000259" key="3">
    <source>
        <dbReference type="PROSITE" id="PS51782"/>
    </source>
</evidence>
<reference evidence="5" key="1">
    <citation type="journal article" date="2015" name="Genome Announc.">
        <title>Draft genome sequence of the fungus Penicillium brasilianum MG11.</title>
        <authorList>
            <person name="Horn F."/>
            <person name="Linde J."/>
            <person name="Mattern D.J."/>
            <person name="Walther G."/>
            <person name="Guthke R."/>
            <person name="Brakhage A.A."/>
            <person name="Valiante V."/>
        </authorList>
    </citation>
    <scope>NUCLEOTIDE SEQUENCE [LARGE SCALE GENOMIC DNA]</scope>
    <source>
        <strain evidence="5">MG11</strain>
    </source>
</reference>
<sequence length="605" mass="64808">MFQSELSNSYFYNDDLAEQYSSLTSSCGVSTLNLPSPTKVVVQSLSASMPTPTGCNDRQAVIQPGDTCDTFAAANNVSTWRMLIENGLQSGCVNFPSNGTLCVTGHCQTHLATAEDTCMGLSSKYGITITQLITWNSVLNSLCSNFDIVVGHQICVSYPGNATSQDNPYASSKAGRAATEAAPIPTNVVAGTNVKCGKYYQTKDYDYCQAIAMAQGINLDDFLFLNPELDSNCTNLYLNYSYCVQPVGDISTYPGYASLTSSGSNGDYTPYVTQFVGTRVSWGDLPVATNLTSFTPIATPSTAPLAKKTRLDCEEYKDNLYGSVPCDWLALGVNLPDFATWNPSLDVYDFSPYVDVPSDAAVNSTPNCYSWYHISKATPCDEILSFANIAFDAFYAWNPSVKSDCSNIWLNVSYCIDGDGFDDTSYPGSSTQTTSIPTSASSCTGASATAPGPTQSGIPCDCNKYAMHDDDVYCQGMANEYGITLAELYKLNPALNGDCSGLWAGYAYCIGTPSLSTSVPATTTNTAPTATSSGNCANVTPPGPTQSGIPCTCNKYLMHDKDGVYCYDIAQDSDISLDELYEWNPALNGDCSGLWLNYAYCIGVQ</sequence>
<dbReference type="PANTHER" id="PTHR34997:SF1">
    <property type="entry name" value="PEPTIDOGLYCAN-BINDING LYSIN DOMAIN"/>
    <property type="match status" value="1"/>
</dbReference>
<accession>A0A0F7U3H0</accession>
<dbReference type="PROSITE" id="PS51782">
    <property type="entry name" value="LYSM"/>
    <property type="match status" value="5"/>
</dbReference>
<feature type="domain" description="LysM" evidence="3">
    <location>
        <begin position="554"/>
        <end position="602"/>
    </location>
</feature>
<dbReference type="CDD" id="cd00118">
    <property type="entry name" value="LysM"/>
    <property type="match status" value="4"/>
</dbReference>
<name>A0A0F7U3H0_PENBI</name>
<dbReference type="EMBL" id="CDHK01000013">
    <property type="protein sequence ID" value="CEJ61912.1"/>
    <property type="molecule type" value="Genomic_DNA"/>
</dbReference>
<dbReference type="OrthoDB" id="5985073at2759"/>
<dbReference type="STRING" id="104259.A0A0F7U3H0"/>
<keyword evidence="1" id="KW-0147">Chitin-binding</keyword>
<evidence type="ECO:0000313" key="4">
    <source>
        <dbReference type="EMBL" id="CEJ61912.1"/>
    </source>
</evidence>
<evidence type="ECO:0000256" key="1">
    <source>
        <dbReference type="ARBA" id="ARBA00022669"/>
    </source>
</evidence>
<gene>
    <name evidence="4" type="ORF">PMG11_10428</name>
</gene>
<keyword evidence="2" id="KW-0843">Virulence</keyword>